<reference evidence="2 3" key="1">
    <citation type="journal article" date="2012" name="Genome Biol.">
        <title>Genome and low-iron response of an oceanic diatom adapted to chronic iron limitation.</title>
        <authorList>
            <person name="Lommer M."/>
            <person name="Specht M."/>
            <person name="Roy A.S."/>
            <person name="Kraemer L."/>
            <person name="Andreson R."/>
            <person name="Gutowska M.A."/>
            <person name="Wolf J."/>
            <person name="Bergner S.V."/>
            <person name="Schilhabel M.B."/>
            <person name="Klostermeier U.C."/>
            <person name="Beiko R.G."/>
            <person name="Rosenstiel P."/>
            <person name="Hippler M."/>
            <person name="Laroche J."/>
        </authorList>
    </citation>
    <scope>NUCLEOTIDE SEQUENCE [LARGE SCALE GENOMIC DNA]</scope>
    <source>
        <strain evidence="2 3">CCMP1005</strain>
    </source>
</reference>
<organism evidence="2 3">
    <name type="scientific">Thalassiosira oceanica</name>
    <name type="common">Marine diatom</name>
    <dbReference type="NCBI Taxonomy" id="159749"/>
    <lineage>
        <taxon>Eukaryota</taxon>
        <taxon>Sar</taxon>
        <taxon>Stramenopiles</taxon>
        <taxon>Ochrophyta</taxon>
        <taxon>Bacillariophyta</taxon>
        <taxon>Coscinodiscophyceae</taxon>
        <taxon>Thalassiosirophycidae</taxon>
        <taxon>Thalassiosirales</taxon>
        <taxon>Thalassiosiraceae</taxon>
        <taxon>Thalassiosira</taxon>
    </lineage>
</organism>
<evidence type="ECO:0000313" key="3">
    <source>
        <dbReference type="Proteomes" id="UP000266841"/>
    </source>
</evidence>
<sequence length="272" mass="29976">MTDADEPIETSVGDKRLAPDVTTLENIDFPLQRDVVCGRGGASSNHSGNIRWLVKIDLDVQAGSDSKFRRGRQLKDGMIGDINGNGKRRKRTRSNMEESRRHGQQQQGIQLPAPMPPVIADANDPIFKAFQEYQASVSEGRPFMPFVRHPMPYSSSDQQPAPMSVPLGHLATYNAQEQILQSLINSQQQQTLWNTNTLAKMRQGISMDWIGRLSSGVGQAHRSSGPSSRARVIDVSQSIESIPNDAMKLDHSNPISSLHELALLAATQKRAS</sequence>
<accession>K0SH97</accession>
<evidence type="ECO:0000313" key="2">
    <source>
        <dbReference type="EMBL" id="EJK64359.1"/>
    </source>
</evidence>
<gene>
    <name evidence="2" type="ORF">THAOC_14915</name>
</gene>
<evidence type="ECO:0000256" key="1">
    <source>
        <dbReference type="SAM" id="MobiDB-lite"/>
    </source>
</evidence>
<feature type="region of interest" description="Disordered" evidence="1">
    <location>
        <begin position="69"/>
        <end position="113"/>
    </location>
</feature>
<dbReference type="EMBL" id="AGNL01017340">
    <property type="protein sequence ID" value="EJK64359.1"/>
    <property type="molecule type" value="Genomic_DNA"/>
</dbReference>
<dbReference type="Proteomes" id="UP000266841">
    <property type="component" value="Unassembled WGS sequence"/>
</dbReference>
<proteinExistence type="predicted"/>
<dbReference type="AlphaFoldDB" id="K0SH97"/>
<feature type="non-terminal residue" evidence="2">
    <location>
        <position position="272"/>
    </location>
</feature>
<name>K0SH97_THAOC</name>
<keyword evidence="3" id="KW-1185">Reference proteome</keyword>
<protein>
    <submittedName>
        <fullName evidence="2">Uncharacterized protein</fullName>
    </submittedName>
</protein>
<comment type="caution">
    <text evidence="2">The sequence shown here is derived from an EMBL/GenBank/DDBJ whole genome shotgun (WGS) entry which is preliminary data.</text>
</comment>